<reference evidence="1 2" key="1">
    <citation type="journal article" date="2011" name="Cell">
        <title>The monarch butterfly genome yields insights into long-distance migration.</title>
        <authorList>
            <person name="Zhan S."/>
            <person name="Merlin C."/>
            <person name="Boore J.L."/>
            <person name="Reppert S.M."/>
        </authorList>
    </citation>
    <scope>NUCLEOTIDE SEQUENCE [LARGE SCALE GENOMIC DNA]</scope>
    <source>
        <strain evidence="1">F-2</strain>
    </source>
</reference>
<evidence type="ECO:0000313" key="1">
    <source>
        <dbReference type="EMBL" id="OWR49453.1"/>
    </source>
</evidence>
<dbReference type="InParanoid" id="A0A212F6U7"/>
<organism evidence="1 2">
    <name type="scientific">Danaus plexippus plexippus</name>
    <dbReference type="NCBI Taxonomy" id="278856"/>
    <lineage>
        <taxon>Eukaryota</taxon>
        <taxon>Metazoa</taxon>
        <taxon>Ecdysozoa</taxon>
        <taxon>Arthropoda</taxon>
        <taxon>Hexapoda</taxon>
        <taxon>Insecta</taxon>
        <taxon>Pterygota</taxon>
        <taxon>Neoptera</taxon>
        <taxon>Endopterygota</taxon>
        <taxon>Lepidoptera</taxon>
        <taxon>Glossata</taxon>
        <taxon>Ditrysia</taxon>
        <taxon>Papilionoidea</taxon>
        <taxon>Nymphalidae</taxon>
        <taxon>Danainae</taxon>
        <taxon>Danaini</taxon>
        <taxon>Danaina</taxon>
        <taxon>Danaus</taxon>
        <taxon>Danaus</taxon>
    </lineage>
</organism>
<sequence>MLYVLCFLNIRGEKCNLNVKVEQTLKNIGFHRILNYTISLPSEDEFSKWLYDDCLIGIEQTLPAGLYASPDEVKAHKCKELVG</sequence>
<evidence type="ECO:0000313" key="2">
    <source>
        <dbReference type="Proteomes" id="UP000007151"/>
    </source>
</evidence>
<proteinExistence type="predicted"/>
<dbReference type="eggNOG" id="ENOG502RU7K">
    <property type="taxonomic scope" value="Eukaryota"/>
</dbReference>
<dbReference type="EMBL" id="AGBW02009970">
    <property type="protein sequence ID" value="OWR49453.1"/>
    <property type="molecule type" value="Genomic_DNA"/>
</dbReference>
<dbReference type="AlphaFoldDB" id="A0A212F6U7"/>
<name>A0A212F6U7_DANPL</name>
<gene>
    <name evidence="1" type="ORF">KGM_206296</name>
</gene>
<protein>
    <submittedName>
        <fullName evidence="1">Uncharacterized protein</fullName>
    </submittedName>
</protein>
<keyword evidence="2" id="KW-1185">Reference proteome</keyword>
<dbReference type="KEGG" id="dpl:KGM_206296"/>
<accession>A0A212F6U7</accession>
<comment type="caution">
    <text evidence="1">The sequence shown here is derived from an EMBL/GenBank/DDBJ whole genome shotgun (WGS) entry which is preliminary data.</text>
</comment>
<dbReference type="Proteomes" id="UP000007151">
    <property type="component" value="Unassembled WGS sequence"/>
</dbReference>